<sequence>MTLISTLFAIGIACLAASDASARNPIYSVPGLVGAYDTNLQRGSPPANIPAFTGKMLWFASIGDETRGARFSISSLDPTPIPNEHIAAMPEYALNRLMDKLTSAVTGTLSQSGLMLSGRSEPFRLTTSDKVNVIGYSAKLVRSDTSASEFPVNYCKTALIFNKANTVSITGCWDQSHIEYGVPEFYSILDSLHFVNQDDN</sequence>
<organism evidence="2 3">
    <name type="scientific">Shinella kummerowiae</name>
    <dbReference type="NCBI Taxonomy" id="417745"/>
    <lineage>
        <taxon>Bacteria</taxon>
        <taxon>Pseudomonadati</taxon>
        <taxon>Pseudomonadota</taxon>
        <taxon>Alphaproteobacteria</taxon>
        <taxon>Hyphomicrobiales</taxon>
        <taxon>Rhizobiaceae</taxon>
        <taxon>Shinella</taxon>
    </lineage>
</organism>
<proteinExistence type="predicted"/>
<evidence type="ECO:0000313" key="3">
    <source>
        <dbReference type="Proteomes" id="UP000435802"/>
    </source>
</evidence>
<gene>
    <name evidence="2" type="ORF">GR138_03025</name>
</gene>
<keyword evidence="1" id="KW-0732">Signal</keyword>
<protein>
    <submittedName>
        <fullName evidence="2">Uncharacterized protein</fullName>
    </submittedName>
</protein>
<feature type="signal peptide" evidence="1">
    <location>
        <begin position="1"/>
        <end position="22"/>
    </location>
</feature>
<dbReference type="EMBL" id="WUMK01000001">
    <property type="protein sequence ID" value="MXN44146.1"/>
    <property type="molecule type" value="Genomic_DNA"/>
</dbReference>
<dbReference type="Proteomes" id="UP000435802">
    <property type="component" value="Unassembled WGS sequence"/>
</dbReference>
<reference evidence="2 3" key="1">
    <citation type="submission" date="2019-12" db="EMBL/GenBank/DDBJ databases">
        <title>Shinella kummerowiae sp. nov., a symbiotic bacterium isolated from root nodules of the herbal legume Kummerowia stipulacea.</title>
        <authorList>
            <person name="Gao J."/>
        </authorList>
    </citation>
    <scope>NUCLEOTIDE SEQUENCE [LARGE SCALE GENOMIC DNA]</scope>
    <source>
        <strain evidence="2 3">CCBAU 25048</strain>
    </source>
</reference>
<feature type="chain" id="PRO_5027096999" evidence="1">
    <location>
        <begin position="23"/>
        <end position="200"/>
    </location>
</feature>
<dbReference type="AlphaFoldDB" id="A0A6N8SA30"/>
<accession>A0A6N8SA30</accession>
<evidence type="ECO:0000313" key="2">
    <source>
        <dbReference type="EMBL" id="MXN44146.1"/>
    </source>
</evidence>
<name>A0A6N8SA30_9HYPH</name>
<dbReference type="RefSeq" id="WP_160857113.1">
    <property type="nucleotide sequence ID" value="NZ_WUMK01000001.1"/>
</dbReference>
<comment type="caution">
    <text evidence="2">The sequence shown here is derived from an EMBL/GenBank/DDBJ whole genome shotgun (WGS) entry which is preliminary data.</text>
</comment>
<evidence type="ECO:0000256" key="1">
    <source>
        <dbReference type="SAM" id="SignalP"/>
    </source>
</evidence>
<keyword evidence="3" id="KW-1185">Reference proteome</keyword>